<protein>
    <submittedName>
        <fullName evidence="2">Uncharacterized protein</fullName>
    </submittedName>
</protein>
<dbReference type="EMBL" id="AKHW03006769">
    <property type="protein sequence ID" value="KYO18996.1"/>
    <property type="molecule type" value="Genomic_DNA"/>
</dbReference>
<proteinExistence type="predicted"/>
<reference evidence="2 3" key="1">
    <citation type="journal article" date="2012" name="Genome Biol.">
        <title>Sequencing three crocodilian genomes to illuminate the evolution of archosaurs and amniotes.</title>
        <authorList>
            <person name="St John J.A."/>
            <person name="Braun E.L."/>
            <person name="Isberg S.R."/>
            <person name="Miles L.G."/>
            <person name="Chong A.Y."/>
            <person name="Gongora J."/>
            <person name="Dalzell P."/>
            <person name="Moran C."/>
            <person name="Bed'hom B."/>
            <person name="Abzhanov A."/>
            <person name="Burgess S.C."/>
            <person name="Cooksey A.M."/>
            <person name="Castoe T.A."/>
            <person name="Crawford N.G."/>
            <person name="Densmore L.D."/>
            <person name="Drew J.C."/>
            <person name="Edwards S.V."/>
            <person name="Faircloth B.C."/>
            <person name="Fujita M.K."/>
            <person name="Greenwold M.J."/>
            <person name="Hoffmann F.G."/>
            <person name="Howard J.M."/>
            <person name="Iguchi T."/>
            <person name="Janes D.E."/>
            <person name="Khan S.Y."/>
            <person name="Kohno S."/>
            <person name="de Koning A.J."/>
            <person name="Lance S.L."/>
            <person name="McCarthy F.M."/>
            <person name="McCormack J.E."/>
            <person name="Merchant M.E."/>
            <person name="Peterson D.G."/>
            <person name="Pollock D.D."/>
            <person name="Pourmand N."/>
            <person name="Raney B.J."/>
            <person name="Roessler K.A."/>
            <person name="Sanford J.R."/>
            <person name="Sawyer R.H."/>
            <person name="Schmidt C.J."/>
            <person name="Triplett E.W."/>
            <person name="Tuberville T.D."/>
            <person name="Venegas-Anaya M."/>
            <person name="Howard J.T."/>
            <person name="Jarvis E.D."/>
            <person name="Guillette L.J.Jr."/>
            <person name="Glenn T.C."/>
            <person name="Green R.E."/>
            <person name="Ray D.A."/>
        </authorList>
    </citation>
    <scope>NUCLEOTIDE SEQUENCE [LARGE SCALE GENOMIC DNA]</scope>
    <source>
        <strain evidence="2">KSC_2009_1</strain>
    </source>
</reference>
<organism evidence="2 3">
    <name type="scientific">Alligator mississippiensis</name>
    <name type="common">American alligator</name>
    <dbReference type="NCBI Taxonomy" id="8496"/>
    <lineage>
        <taxon>Eukaryota</taxon>
        <taxon>Metazoa</taxon>
        <taxon>Chordata</taxon>
        <taxon>Craniata</taxon>
        <taxon>Vertebrata</taxon>
        <taxon>Euteleostomi</taxon>
        <taxon>Archelosauria</taxon>
        <taxon>Archosauria</taxon>
        <taxon>Crocodylia</taxon>
        <taxon>Alligatoridae</taxon>
        <taxon>Alligatorinae</taxon>
        <taxon>Alligator</taxon>
    </lineage>
</organism>
<keyword evidence="3" id="KW-1185">Reference proteome</keyword>
<gene>
    <name evidence="2" type="ORF">Y1Q_0018949</name>
</gene>
<feature type="region of interest" description="Disordered" evidence="1">
    <location>
        <begin position="45"/>
        <end position="68"/>
    </location>
</feature>
<evidence type="ECO:0000313" key="2">
    <source>
        <dbReference type="EMBL" id="KYO18996.1"/>
    </source>
</evidence>
<dbReference type="Proteomes" id="UP000050525">
    <property type="component" value="Unassembled WGS sequence"/>
</dbReference>
<sequence length="68" mass="7489">MSLARLLSSVSQYQELGANPCSAAWAPSAAVSHFNRTSKLRVTVRDPRCVPEPDERGKEYSKKQGLNV</sequence>
<feature type="compositionally biased region" description="Basic and acidic residues" evidence="1">
    <location>
        <begin position="45"/>
        <end position="62"/>
    </location>
</feature>
<dbReference type="AlphaFoldDB" id="A0A151M3D3"/>
<comment type="caution">
    <text evidence="2">The sequence shown here is derived from an EMBL/GenBank/DDBJ whole genome shotgun (WGS) entry which is preliminary data.</text>
</comment>
<name>A0A151M3D3_ALLMI</name>
<accession>A0A151M3D3</accession>
<evidence type="ECO:0000256" key="1">
    <source>
        <dbReference type="SAM" id="MobiDB-lite"/>
    </source>
</evidence>
<evidence type="ECO:0000313" key="3">
    <source>
        <dbReference type="Proteomes" id="UP000050525"/>
    </source>
</evidence>